<accession>A0A8A4ZBW6</accession>
<organism evidence="2 3">
    <name type="scientific">Pengzhenrongella sicca</name>
    <dbReference type="NCBI Taxonomy" id="2819238"/>
    <lineage>
        <taxon>Bacteria</taxon>
        <taxon>Bacillati</taxon>
        <taxon>Actinomycetota</taxon>
        <taxon>Actinomycetes</taxon>
        <taxon>Micrococcales</taxon>
        <taxon>Pengzhenrongella</taxon>
    </lineage>
</organism>
<dbReference type="Proteomes" id="UP000663937">
    <property type="component" value="Chromosome"/>
</dbReference>
<proteinExistence type="predicted"/>
<dbReference type="KEGG" id="psic:J4E96_11860"/>
<feature type="transmembrane region" description="Helical" evidence="1">
    <location>
        <begin position="76"/>
        <end position="96"/>
    </location>
</feature>
<evidence type="ECO:0000313" key="3">
    <source>
        <dbReference type="Proteomes" id="UP000663937"/>
    </source>
</evidence>
<name>A0A8A4ZBW6_9MICO</name>
<feature type="transmembrane region" description="Helical" evidence="1">
    <location>
        <begin position="102"/>
        <end position="123"/>
    </location>
</feature>
<keyword evidence="3" id="KW-1185">Reference proteome</keyword>
<evidence type="ECO:0000256" key="1">
    <source>
        <dbReference type="SAM" id="Phobius"/>
    </source>
</evidence>
<keyword evidence="1" id="KW-0472">Membrane</keyword>
<sequence length="138" mass="14070">MARTRNILTATLVFNSLSALGGGLALVAGALPVPMYLLRNTPFDSFVIPGLFLAIVIGGSSAAAAVASCARMPRSLLVAGAAGVILIGWIAGETILIEGFSWLQGLYLLTGATVVALATHLAGGARSPHRLGRDATRT</sequence>
<protein>
    <submittedName>
        <fullName evidence="2">Uncharacterized protein</fullName>
    </submittedName>
</protein>
<dbReference type="RefSeq" id="WP_227422315.1">
    <property type="nucleotide sequence ID" value="NZ_CP071868.1"/>
</dbReference>
<gene>
    <name evidence="2" type="ORF">J4E96_11860</name>
</gene>
<evidence type="ECO:0000313" key="2">
    <source>
        <dbReference type="EMBL" id="QTE28086.1"/>
    </source>
</evidence>
<dbReference type="AlphaFoldDB" id="A0A8A4ZBW6"/>
<keyword evidence="1" id="KW-1133">Transmembrane helix</keyword>
<dbReference type="EMBL" id="CP071868">
    <property type="protein sequence ID" value="QTE28086.1"/>
    <property type="molecule type" value="Genomic_DNA"/>
</dbReference>
<keyword evidence="1" id="KW-0812">Transmembrane</keyword>
<reference evidence="2" key="1">
    <citation type="submission" date="2021-03" db="EMBL/GenBank/DDBJ databases">
        <title>Pengzhenrongella sicca gen. nov., sp. nov., a new member of suborder Micrococcineae isolated from High-Arctic tundra soil.</title>
        <authorList>
            <person name="Peng F."/>
        </authorList>
    </citation>
    <scope>NUCLEOTIDE SEQUENCE</scope>
    <source>
        <strain evidence="2">LRZ-2</strain>
    </source>
</reference>
<feature type="transmembrane region" description="Helical" evidence="1">
    <location>
        <begin position="12"/>
        <end position="34"/>
    </location>
</feature>
<feature type="transmembrane region" description="Helical" evidence="1">
    <location>
        <begin position="46"/>
        <end position="69"/>
    </location>
</feature>